<protein>
    <submittedName>
        <fullName evidence="1">Uncharacterized protein</fullName>
    </submittedName>
</protein>
<accession>A0A644WBV3</accession>
<name>A0A644WBV3_9ZZZZ</name>
<gene>
    <name evidence="1" type="ORF">SDC9_47244</name>
</gene>
<dbReference type="AlphaFoldDB" id="A0A644WBV3"/>
<organism evidence="1">
    <name type="scientific">bioreactor metagenome</name>
    <dbReference type="NCBI Taxonomy" id="1076179"/>
    <lineage>
        <taxon>unclassified sequences</taxon>
        <taxon>metagenomes</taxon>
        <taxon>ecological metagenomes</taxon>
    </lineage>
</organism>
<comment type="caution">
    <text evidence="1">The sequence shown here is derived from an EMBL/GenBank/DDBJ whole genome shotgun (WGS) entry which is preliminary data.</text>
</comment>
<proteinExistence type="predicted"/>
<reference evidence="1" key="1">
    <citation type="submission" date="2019-08" db="EMBL/GenBank/DDBJ databases">
        <authorList>
            <person name="Kucharzyk K."/>
            <person name="Murdoch R.W."/>
            <person name="Higgins S."/>
            <person name="Loffler F."/>
        </authorList>
    </citation>
    <scope>NUCLEOTIDE SEQUENCE</scope>
</reference>
<dbReference type="EMBL" id="VSSQ01000767">
    <property type="protein sequence ID" value="MPM01007.1"/>
    <property type="molecule type" value="Genomic_DNA"/>
</dbReference>
<sequence length="354" mass="40428">MSAFNIYATDSIYGNSIIDSSEIELVKDVKSKMMIKKSYWGIYEVIKIVDLAEGYSEIFLIGNKFESIYKPTIWVSNNQKYLDLAGDTKIKGEIYSGLNIFYSRVNSDYYKGEQIEKERIKKSNEVMPTILNDIKEKVNKTFENINNNSFIESVRNYDNSFNNNTIVIRSNPKLNATYIGNLIIVGKEIQIERSAKLEGVIIVANKVIIKQGCSVECQIFATDSVIVEKHVKMRYPSGIYLRAEHSKNPGIIIKDSANIKGYIVADIMGQPPSIKAVYSQSDKSKVYGLLYVNGVAQLQGKIRGAAYLKESYYFSKQGYYSNILYNVHLERDTLINYPILMKANYNREVIKWLN</sequence>
<evidence type="ECO:0000313" key="1">
    <source>
        <dbReference type="EMBL" id="MPM01007.1"/>
    </source>
</evidence>